<dbReference type="Proteomes" id="UP000275663">
    <property type="component" value="Chromosome"/>
</dbReference>
<accession>A0A3S9HKC6</accession>
<organism evidence="2 3">
    <name type="scientific">Undibacterium parvum</name>
    <dbReference type="NCBI Taxonomy" id="401471"/>
    <lineage>
        <taxon>Bacteria</taxon>
        <taxon>Pseudomonadati</taxon>
        <taxon>Pseudomonadota</taxon>
        <taxon>Betaproteobacteria</taxon>
        <taxon>Burkholderiales</taxon>
        <taxon>Oxalobacteraceae</taxon>
        <taxon>Undibacterium</taxon>
    </lineage>
</organism>
<evidence type="ECO:0000313" key="3">
    <source>
        <dbReference type="Proteomes" id="UP000275663"/>
    </source>
</evidence>
<evidence type="ECO:0000313" key="2">
    <source>
        <dbReference type="EMBL" id="AZP12559.1"/>
    </source>
</evidence>
<dbReference type="EMBL" id="CP034464">
    <property type="protein sequence ID" value="AZP12559.1"/>
    <property type="molecule type" value="Genomic_DNA"/>
</dbReference>
<keyword evidence="3" id="KW-1185">Reference proteome</keyword>
<dbReference type="RefSeq" id="WP_126127939.1">
    <property type="nucleotide sequence ID" value="NZ_CP034464.1"/>
</dbReference>
<evidence type="ECO:0008006" key="4">
    <source>
        <dbReference type="Google" id="ProtNLM"/>
    </source>
</evidence>
<feature type="signal peptide" evidence="1">
    <location>
        <begin position="1"/>
        <end position="30"/>
    </location>
</feature>
<dbReference type="OrthoDB" id="8746278at2"/>
<protein>
    <recommendedName>
        <fullName evidence="4">Alginate export domain-containing protein</fullName>
    </recommendedName>
</protein>
<dbReference type="AlphaFoldDB" id="A0A3S9HKC6"/>
<proteinExistence type="predicted"/>
<gene>
    <name evidence="2" type="ORF">EJN92_11410</name>
</gene>
<name>A0A3S9HKC6_9BURK</name>
<sequence length="428" mass="46148">MKMFKKTALVARLALLTVVLTSLLTAQVAAQTSNGSGQVRALLSQQSVNPASPQTQASQLRADQELESVQLGVLEAELHFGIKGINAIATVQGQSDGSGNTRSDIWLNELVAAWGQGAWQLSAGKKIVEWDVGYGFRPNDVVQQEKRRSLITVSAIGRPLLMAEYFDATLAASLVWVNPATSSSRNASGLLEKGEEQALAGRAYYRVGTVDLHGFARYGVDSGASAGAAVAWVASDALELHASSRYLRHSESLSMAAQTPLLVRGSAWHTELQNNLTQTLVGLSWSNEDQHNLILEAWWDGSAASPQQWRDWSTRNQNLLAAVPKLVGLAPALAGSLMGQNQLLSSSANLHRQNMFARWSWQSGAWQPAVDVLWTPADNGVVSSASLAWQGDQLRVDAGVRWYGGASDSVLASLPVRKLAYLSMTWAF</sequence>
<dbReference type="KEGG" id="upv:EJN92_11410"/>
<keyword evidence="1" id="KW-0732">Signal</keyword>
<feature type="chain" id="PRO_5019533692" description="Alginate export domain-containing protein" evidence="1">
    <location>
        <begin position="31"/>
        <end position="428"/>
    </location>
</feature>
<reference evidence="2 3" key="1">
    <citation type="journal article" date="2011" name="Int. J. Syst. Evol. Microbiol.">
        <title>Description of Undibacterium oligocarboniphilum sp. nov., isolated from purified water, and Undibacterium pigrum strain CCUG 49012 as the type strain of Undibacterium parvum sp. nov., and emended descriptions of the genus Undibacterium and the species Undibacterium pigrum.</title>
        <authorList>
            <person name="Eder W."/>
            <person name="Wanner G."/>
            <person name="Ludwig W."/>
            <person name="Busse H.J."/>
            <person name="Ziemke-Kageler F."/>
            <person name="Lang E."/>
        </authorList>
    </citation>
    <scope>NUCLEOTIDE SEQUENCE [LARGE SCALE GENOMIC DNA]</scope>
    <source>
        <strain evidence="2 3">DSM 23061</strain>
    </source>
</reference>
<evidence type="ECO:0000256" key="1">
    <source>
        <dbReference type="SAM" id="SignalP"/>
    </source>
</evidence>